<gene>
    <name evidence="1" type="ORF">SBRY_50401</name>
</gene>
<sequence>MVSTGRRRTHPAAWRTRVPCPAIAIRVKGHYQTQAPVLDRQTRLPGAISLQFTKDPP</sequence>
<keyword evidence="2" id="KW-1185">Reference proteome</keyword>
<dbReference type="AlphaFoldDB" id="A0A9W4H4W6"/>
<evidence type="ECO:0000313" key="1">
    <source>
        <dbReference type="EMBL" id="CAG7650598.1"/>
    </source>
</evidence>
<reference evidence="1" key="1">
    <citation type="submission" date="2021-06" db="EMBL/GenBank/DDBJ databases">
        <authorList>
            <person name="Arsene-Ploetze F."/>
        </authorList>
    </citation>
    <scope>NUCLEOTIDE SEQUENCE</scope>
    <source>
        <strain evidence="1">SBRY1</strain>
    </source>
</reference>
<dbReference type="Proteomes" id="UP001153328">
    <property type="component" value="Unassembled WGS sequence"/>
</dbReference>
<dbReference type="EMBL" id="CAJVAX010000019">
    <property type="protein sequence ID" value="CAG7650598.1"/>
    <property type="molecule type" value="Genomic_DNA"/>
</dbReference>
<evidence type="ECO:0000313" key="2">
    <source>
        <dbReference type="Proteomes" id="UP001153328"/>
    </source>
</evidence>
<accession>A0A9W4H4W6</accession>
<comment type="caution">
    <text evidence="1">The sequence shown here is derived from an EMBL/GenBank/DDBJ whole genome shotgun (WGS) entry which is preliminary data.</text>
</comment>
<organism evidence="1 2">
    <name type="scientific">Actinacidiphila bryophytorum</name>
    <dbReference type="NCBI Taxonomy" id="1436133"/>
    <lineage>
        <taxon>Bacteria</taxon>
        <taxon>Bacillati</taxon>
        <taxon>Actinomycetota</taxon>
        <taxon>Actinomycetes</taxon>
        <taxon>Kitasatosporales</taxon>
        <taxon>Streptomycetaceae</taxon>
        <taxon>Actinacidiphila</taxon>
    </lineage>
</organism>
<proteinExistence type="predicted"/>
<name>A0A9W4H4W6_9ACTN</name>
<protein>
    <submittedName>
        <fullName evidence="1">Uncharacterized protein</fullName>
    </submittedName>
</protein>